<dbReference type="SUPFAM" id="SSF46689">
    <property type="entry name" value="Homeodomain-like"/>
    <property type="match status" value="1"/>
</dbReference>
<keyword evidence="1 2" id="KW-0238">DNA-binding</keyword>
<evidence type="ECO:0000256" key="1">
    <source>
        <dbReference type="ARBA" id="ARBA00023125"/>
    </source>
</evidence>
<dbReference type="Proteomes" id="UP001597414">
    <property type="component" value="Unassembled WGS sequence"/>
</dbReference>
<dbReference type="InterPro" id="IPR009057">
    <property type="entry name" value="Homeodomain-like_sf"/>
</dbReference>
<dbReference type="RefSeq" id="WP_380804656.1">
    <property type="nucleotide sequence ID" value="NZ_JBHUIV010000020.1"/>
</dbReference>
<dbReference type="PROSITE" id="PS50977">
    <property type="entry name" value="HTH_TETR_2"/>
    <property type="match status" value="1"/>
</dbReference>
<proteinExistence type="predicted"/>
<evidence type="ECO:0000256" key="2">
    <source>
        <dbReference type="PROSITE-ProRule" id="PRU00335"/>
    </source>
</evidence>
<feature type="DNA-binding region" description="H-T-H motif" evidence="2">
    <location>
        <begin position="29"/>
        <end position="48"/>
    </location>
</feature>
<evidence type="ECO:0000313" key="4">
    <source>
        <dbReference type="EMBL" id="MFD2202958.1"/>
    </source>
</evidence>
<organism evidence="4 5">
    <name type="scientific">Shivajiella indica</name>
    <dbReference type="NCBI Taxonomy" id="872115"/>
    <lineage>
        <taxon>Bacteria</taxon>
        <taxon>Pseudomonadati</taxon>
        <taxon>Bacteroidota</taxon>
        <taxon>Cytophagia</taxon>
        <taxon>Cytophagales</taxon>
        <taxon>Cyclobacteriaceae</taxon>
        <taxon>Shivajiella</taxon>
    </lineage>
</organism>
<gene>
    <name evidence="4" type="ORF">ACFSKV_15380</name>
</gene>
<dbReference type="InterPro" id="IPR001647">
    <property type="entry name" value="HTH_TetR"/>
</dbReference>
<protein>
    <submittedName>
        <fullName evidence="4">TetR/AcrR family transcriptional regulator</fullName>
    </submittedName>
</protein>
<dbReference type="EMBL" id="JBHUIV010000020">
    <property type="protein sequence ID" value="MFD2202958.1"/>
    <property type="molecule type" value="Genomic_DNA"/>
</dbReference>
<comment type="caution">
    <text evidence="4">The sequence shown here is derived from an EMBL/GenBank/DDBJ whole genome shotgun (WGS) entry which is preliminary data.</text>
</comment>
<accession>A0ABW5BAL6</accession>
<evidence type="ECO:0000313" key="5">
    <source>
        <dbReference type="Proteomes" id="UP001597414"/>
    </source>
</evidence>
<name>A0ABW5BAL6_9BACT</name>
<feature type="domain" description="HTH tetR-type" evidence="3">
    <location>
        <begin position="6"/>
        <end position="66"/>
    </location>
</feature>
<evidence type="ECO:0000259" key="3">
    <source>
        <dbReference type="PROSITE" id="PS50977"/>
    </source>
</evidence>
<dbReference type="Gene3D" id="1.10.357.10">
    <property type="entry name" value="Tetracycline Repressor, domain 2"/>
    <property type="match status" value="1"/>
</dbReference>
<keyword evidence="5" id="KW-1185">Reference proteome</keyword>
<dbReference type="Pfam" id="PF00440">
    <property type="entry name" value="TetR_N"/>
    <property type="match status" value="1"/>
</dbReference>
<sequence length="185" mass="22375">MANFNKKGYQKWLELGYQMFAEEGLEGLQVERLSRILQMNKSGFYYYFGDRDTFVQEICDYHKRIMDHYCQCIQKCKNFDPEFITLLFESKNMIMAHVQLMEIKTKDNFFYNIHKEGNKEVDRLVLPLWADFLEIPDDQETASIFWGLVRDAFFTRFDPFRYSYEFIQNIAFESKSIFKKTIIEK</sequence>
<reference evidence="5" key="1">
    <citation type="journal article" date="2019" name="Int. J. Syst. Evol. Microbiol.">
        <title>The Global Catalogue of Microorganisms (GCM) 10K type strain sequencing project: providing services to taxonomists for standard genome sequencing and annotation.</title>
        <authorList>
            <consortium name="The Broad Institute Genomics Platform"/>
            <consortium name="The Broad Institute Genome Sequencing Center for Infectious Disease"/>
            <person name="Wu L."/>
            <person name="Ma J."/>
        </authorList>
    </citation>
    <scope>NUCLEOTIDE SEQUENCE [LARGE SCALE GENOMIC DNA]</scope>
    <source>
        <strain evidence="5">KCTC 19812</strain>
    </source>
</reference>